<dbReference type="RefSeq" id="WP_216128470.1">
    <property type="nucleotide sequence ID" value="NZ_CP064782.1"/>
</dbReference>
<name>A0A975SMU3_9RHOO</name>
<organism evidence="1 2">
    <name type="scientific">Azospira inquinata</name>
    <dbReference type="NCBI Taxonomy" id="2785627"/>
    <lineage>
        <taxon>Bacteria</taxon>
        <taxon>Pseudomonadati</taxon>
        <taxon>Pseudomonadota</taxon>
        <taxon>Betaproteobacteria</taxon>
        <taxon>Rhodocyclales</taxon>
        <taxon>Rhodocyclaceae</taxon>
        <taxon>Azospira</taxon>
    </lineage>
</organism>
<dbReference type="Proteomes" id="UP000683428">
    <property type="component" value="Chromosome"/>
</dbReference>
<keyword evidence="2" id="KW-1185">Reference proteome</keyword>
<accession>A0A975SMU3</accession>
<dbReference type="AlphaFoldDB" id="A0A975SMU3"/>
<protein>
    <submittedName>
        <fullName evidence="1">Uncharacterized protein</fullName>
    </submittedName>
</protein>
<evidence type="ECO:0000313" key="2">
    <source>
        <dbReference type="Proteomes" id="UP000683428"/>
    </source>
</evidence>
<evidence type="ECO:0000313" key="1">
    <source>
        <dbReference type="EMBL" id="QWT48734.1"/>
    </source>
</evidence>
<dbReference type="KEGG" id="aiq:Azoinq_12970"/>
<reference evidence="1" key="1">
    <citation type="submission" date="2020-11" db="EMBL/GenBank/DDBJ databases">
        <title>Azospira inquinata sp. nov.</title>
        <authorList>
            <person name="Moe W.M."/>
            <person name="Mikes M.C."/>
        </authorList>
    </citation>
    <scope>NUCLEOTIDE SEQUENCE</scope>
    <source>
        <strain evidence="1">Azo-3</strain>
    </source>
</reference>
<proteinExistence type="predicted"/>
<gene>
    <name evidence="1" type="ORF">Azoinq_12970</name>
</gene>
<sequence length="222" mass="25960">MTREKKIDFEKIFSDFSDYLGSDSVKSRIAPLQLMSKVEDYITKEFSCFVFDKYRGELFSYLNYGGEGERKFDVVFFRRLNGGKDCCKENFEAIKIYELKYFGNIHRTSTRRSAIDEHGESLKDLKRQLLSKVGDAHYKIKTNIPLIGDLCGFVIVSYARDSKDIKKKEDYFKEFCDKAKKFGFSGYYKEDFLRPVYDDVSVDVLGKEYFVSMRIGALKIKN</sequence>
<dbReference type="EMBL" id="CP064782">
    <property type="protein sequence ID" value="QWT48734.1"/>
    <property type="molecule type" value="Genomic_DNA"/>
</dbReference>